<dbReference type="AlphaFoldDB" id="K9EE45"/>
<comment type="caution">
    <text evidence="2">The sequence shown here is derived from an EMBL/GenBank/DDBJ whole genome shotgun (WGS) entry which is preliminary data.</text>
</comment>
<dbReference type="PANTHER" id="PTHR42698">
    <property type="entry name" value="GTPASE ERA"/>
    <property type="match status" value="1"/>
</dbReference>
<dbReference type="PANTHER" id="PTHR42698:SF1">
    <property type="entry name" value="GTPASE ERA, MITOCHONDRIAL"/>
    <property type="match status" value="1"/>
</dbReference>
<dbReference type="Gene3D" id="3.40.50.300">
    <property type="entry name" value="P-loop containing nucleotide triphosphate hydrolases"/>
    <property type="match status" value="1"/>
</dbReference>
<accession>K9EE45</accession>
<dbReference type="InterPro" id="IPR027417">
    <property type="entry name" value="P-loop_NTPase"/>
</dbReference>
<sequence>MHGVNHGRHRERSGNNLPKELLARARTTNLRHNRGVITQREFAKLVERTISALEGARLPLAMPGAAEMSEARVQLLTQLRTRVLPKLRQRETPAVIVFGGSSGAGKSTLFNSLLGEELSEASVLRPTTRTPVIAVHPDDESAVREHALLEMGKVVVTEGVPRGTIVIDAPDLDSIDADNREVSRRLLDAADLWIFVTTAARYGDSIAWDILTEASRRGTTIAVVLNRVGEKALENIRLDLVGRLEEAGLGNSPLLAVADAGPHEGILSASYVEELRELFTTIGGAGYGQALVDRSNASMFPQIGNTLEELSAAVETQALMVDSLREAAQEAARATREQLVSLASHGRFGQGAPTTAWISHASAGGALAPVAGKNAPGFLQRRRTAQRDVAVAEVNQGIVKAIRTALSRALISASSDITSAWRGGVADTTQVIADAEQRISFESTTRAALGRWDVALRDLARRHGVAWFSDEGTAALFGAAAGGVSGAVALTNEATEGQVVRTGRERLAQILGEAIDEVVEGFCAALGTVSIGNGRELRLRAAEFKRRF</sequence>
<dbReference type="eggNOG" id="COG0699">
    <property type="taxonomic scope" value="Bacteria"/>
</dbReference>
<dbReference type="SUPFAM" id="SSF52540">
    <property type="entry name" value="P-loop containing nucleoside triphosphate hydrolases"/>
    <property type="match status" value="1"/>
</dbReference>
<feature type="domain" description="G" evidence="1">
    <location>
        <begin position="96"/>
        <end position="226"/>
    </location>
</feature>
<dbReference type="HOGENOM" id="CLU_019886_1_0_11"/>
<dbReference type="Proteomes" id="UP000009888">
    <property type="component" value="Unassembled WGS sequence"/>
</dbReference>
<evidence type="ECO:0000259" key="1">
    <source>
        <dbReference type="Pfam" id="PF01926"/>
    </source>
</evidence>
<dbReference type="GO" id="GO:0043024">
    <property type="term" value="F:ribosomal small subunit binding"/>
    <property type="evidence" value="ECO:0007669"/>
    <property type="project" value="TreeGrafter"/>
</dbReference>
<dbReference type="PATRIC" id="fig|883066.3.peg.287"/>
<dbReference type="GO" id="GO:0000028">
    <property type="term" value="P:ribosomal small subunit assembly"/>
    <property type="evidence" value="ECO:0007669"/>
    <property type="project" value="TreeGrafter"/>
</dbReference>
<organism evidence="2 3">
    <name type="scientific">Actinobaculum massiliense ACS-171-V-Col2</name>
    <dbReference type="NCBI Taxonomy" id="883066"/>
    <lineage>
        <taxon>Bacteria</taxon>
        <taxon>Bacillati</taxon>
        <taxon>Actinomycetota</taxon>
        <taxon>Actinomycetes</taxon>
        <taxon>Actinomycetales</taxon>
        <taxon>Actinomycetaceae</taxon>
        <taxon>Actinobaculum</taxon>
    </lineage>
</organism>
<dbReference type="InterPro" id="IPR005662">
    <property type="entry name" value="GTPase_Era-like"/>
</dbReference>
<proteinExistence type="predicted"/>
<evidence type="ECO:0000313" key="3">
    <source>
        <dbReference type="Proteomes" id="UP000009888"/>
    </source>
</evidence>
<dbReference type="GO" id="GO:0005829">
    <property type="term" value="C:cytosol"/>
    <property type="evidence" value="ECO:0007669"/>
    <property type="project" value="TreeGrafter"/>
</dbReference>
<dbReference type="CDD" id="cd00882">
    <property type="entry name" value="Ras_like_GTPase"/>
    <property type="match status" value="1"/>
</dbReference>
<evidence type="ECO:0000313" key="2">
    <source>
        <dbReference type="EMBL" id="EKU95494.1"/>
    </source>
</evidence>
<keyword evidence="3" id="KW-1185">Reference proteome</keyword>
<protein>
    <recommendedName>
        <fullName evidence="1">G domain-containing protein</fullName>
    </recommendedName>
</protein>
<dbReference type="GO" id="GO:0005525">
    <property type="term" value="F:GTP binding"/>
    <property type="evidence" value="ECO:0007669"/>
    <property type="project" value="InterPro"/>
</dbReference>
<dbReference type="Pfam" id="PF01926">
    <property type="entry name" value="MMR_HSR1"/>
    <property type="match status" value="1"/>
</dbReference>
<gene>
    <name evidence="2" type="ORF">HMPREF9233_00281</name>
</gene>
<dbReference type="STRING" id="202789.GCA_001457435_00356"/>
<dbReference type="GO" id="GO:0019843">
    <property type="term" value="F:rRNA binding"/>
    <property type="evidence" value="ECO:0007669"/>
    <property type="project" value="TreeGrafter"/>
</dbReference>
<reference evidence="2 3" key="1">
    <citation type="submission" date="2012-09" db="EMBL/GenBank/DDBJ databases">
        <title>The Genome Sequence of Actinobaculum massiliae ACS-171-V-COL2.</title>
        <authorList>
            <consortium name="The Broad Institute Genome Sequencing Platform"/>
            <person name="Earl A."/>
            <person name="Ward D."/>
            <person name="Feldgarden M."/>
            <person name="Gevers D."/>
            <person name="Saerens B."/>
            <person name="Vaneechoutte M."/>
            <person name="Walker B."/>
            <person name="Young S.K."/>
            <person name="Zeng Q."/>
            <person name="Gargeya S."/>
            <person name="Fitzgerald M."/>
            <person name="Haas B."/>
            <person name="Abouelleil A."/>
            <person name="Alvarado L."/>
            <person name="Arachchi H.M."/>
            <person name="Berlin A."/>
            <person name="Chapman S.B."/>
            <person name="Goldberg J."/>
            <person name="Griggs A."/>
            <person name="Gujja S."/>
            <person name="Hansen M."/>
            <person name="Howarth C."/>
            <person name="Imamovic A."/>
            <person name="Larimer J."/>
            <person name="McCowen C."/>
            <person name="Montmayeur A."/>
            <person name="Murphy C."/>
            <person name="Neiman D."/>
            <person name="Pearson M."/>
            <person name="Priest M."/>
            <person name="Roberts A."/>
            <person name="Saif S."/>
            <person name="Shea T."/>
            <person name="Sisk P."/>
            <person name="Sykes S."/>
            <person name="Wortman J."/>
            <person name="Nusbaum C."/>
            <person name="Birren B."/>
        </authorList>
    </citation>
    <scope>NUCLEOTIDE SEQUENCE [LARGE SCALE GENOMIC DNA]</scope>
    <source>
        <strain evidence="3">ACS-171-V-Col2</strain>
    </source>
</reference>
<dbReference type="EMBL" id="AGWL01000002">
    <property type="protein sequence ID" value="EKU95494.1"/>
    <property type="molecule type" value="Genomic_DNA"/>
</dbReference>
<dbReference type="InterPro" id="IPR006073">
    <property type="entry name" value="GTP-bd"/>
</dbReference>
<name>K9EE45_9ACTO</name>